<dbReference type="InterPro" id="IPR036191">
    <property type="entry name" value="RRF_sf"/>
</dbReference>
<dbReference type="RefSeq" id="WP_111297259.1">
    <property type="nucleotide sequence ID" value="NZ_QKZV01000013.1"/>
</dbReference>
<gene>
    <name evidence="2" type="ORF">LX80_02783</name>
</gene>
<evidence type="ECO:0000313" key="2">
    <source>
        <dbReference type="EMBL" id="PZX59536.1"/>
    </source>
</evidence>
<dbReference type="InterPro" id="IPR052928">
    <property type="entry name" value="Desiccation-related_membrane"/>
</dbReference>
<evidence type="ECO:0000256" key="1">
    <source>
        <dbReference type="SAM" id="Phobius"/>
    </source>
</evidence>
<dbReference type="PANTHER" id="PTHR35792">
    <property type="entry name" value="GENERAL STRESS PROTEIN"/>
    <property type="match status" value="1"/>
</dbReference>
<sequence>MSTQKLLIGILSGVAAGVVIGLLTAPAKGSETRKKIADTAEDIKRKIRAMRGQANSELDELKTIIENETGGMRDDVRERILKLVEASKKSYHKMTEDMHMS</sequence>
<feature type="transmembrane region" description="Helical" evidence="1">
    <location>
        <begin position="6"/>
        <end position="25"/>
    </location>
</feature>
<dbReference type="Proteomes" id="UP000249720">
    <property type="component" value="Unassembled WGS sequence"/>
</dbReference>
<keyword evidence="1" id="KW-0472">Membrane</keyword>
<dbReference type="SUPFAM" id="SSF55194">
    <property type="entry name" value="Ribosome recycling factor, RRF"/>
    <property type="match status" value="1"/>
</dbReference>
<comment type="caution">
    <text evidence="2">The sequence shown here is derived from an EMBL/GenBank/DDBJ whole genome shotgun (WGS) entry which is preliminary data.</text>
</comment>
<dbReference type="OrthoDB" id="676093at2"/>
<keyword evidence="3" id="KW-1185">Reference proteome</keyword>
<keyword evidence="1" id="KW-1133">Transmembrane helix</keyword>
<evidence type="ECO:0000313" key="3">
    <source>
        <dbReference type="Proteomes" id="UP000249720"/>
    </source>
</evidence>
<accession>A0A2W7RKN1</accession>
<dbReference type="Pfam" id="PF12732">
    <property type="entry name" value="YtxH"/>
    <property type="match status" value="1"/>
</dbReference>
<dbReference type="AlphaFoldDB" id="A0A2W7RKN1"/>
<name>A0A2W7RKN1_9BACT</name>
<dbReference type="EMBL" id="QKZV01000013">
    <property type="protein sequence ID" value="PZX59536.1"/>
    <property type="molecule type" value="Genomic_DNA"/>
</dbReference>
<dbReference type="InterPro" id="IPR024623">
    <property type="entry name" value="YtxH"/>
</dbReference>
<dbReference type="PANTHER" id="PTHR35792:SF2">
    <property type="entry name" value="GENERAL STRESS PROTEIN"/>
    <property type="match status" value="1"/>
</dbReference>
<reference evidence="2 3" key="1">
    <citation type="submission" date="2018-06" db="EMBL/GenBank/DDBJ databases">
        <title>Genomic Encyclopedia of Archaeal and Bacterial Type Strains, Phase II (KMG-II): from individual species to whole genera.</title>
        <authorList>
            <person name="Goeker M."/>
        </authorList>
    </citation>
    <scope>NUCLEOTIDE SEQUENCE [LARGE SCALE GENOMIC DNA]</scope>
    <source>
        <strain evidence="2 3">DSM 23241</strain>
    </source>
</reference>
<proteinExistence type="predicted"/>
<organism evidence="2 3">
    <name type="scientific">Hydrotalea sandarakina</name>
    <dbReference type="NCBI Taxonomy" id="1004304"/>
    <lineage>
        <taxon>Bacteria</taxon>
        <taxon>Pseudomonadati</taxon>
        <taxon>Bacteroidota</taxon>
        <taxon>Chitinophagia</taxon>
        <taxon>Chitinophagales</taxon>
        <taxon>Chitinophagaceae</taxon>
        <taxon>Hydrotalea</taxon>
    </lineage>
</organism>
<protein>
    <submittedName>
        <fullName evidence="2">Gas vesicle protein</fullName>
    </submittedName>
</protein>
<keyword evidence="1" id="KW-0812">Transmembrane</keyword>